<dbReference type="InterPro" id="IPR023562">
    <property type="entry name" value="ClpP/TepA"/>
</dbReference>
<feature type="compositionally biased region" description="Low complexity" evidence="3">
    <location>
        <begin position="126"/>
        <end position="140"/>
    </location>
</feature>
<accession>A0A9W3GI01</accession>
<dbReference type="GO" id="GO:0009368">
    <property type="term" value="C:endopeptidase Clp complex"/>
    <property type="evidence" value="ECO:0007669"/>
    <property type="project" value="TreeGrafter"/>
</dbReference>
<comment type="similarity">
    <text evidence="1 2">Belongs to the peptidase S14 family.</text>
</comment>
<evidence type="ECO:0000256" key="3">
    <source>
        <dbReference type="SAM" id="MobiDB-lite"/>
    </source>
</evidence>
<organism evidence="4">
    <name type="scientific">Camelus bactrianus</name>
    <name type="common">Bactrian camel</name>
    <dbReference type="NCBI Taxonomy" id="9837"/>
    <lineage>
        <taxon>Eukaryota</taxon>
        <taxon>Metazoa</taxon>
        <taxon>Chordata</taxon>
        <taxon>Craniata</taxon>
        <taxon>Vertebrata</taxon>
        <taxon>Euteleostomi</taxon>
        <taxon>Mammalia</taxon>
        <taxon>Eutheria</taxon>
        <taxon>Laurasiatheria</taxon>
        <taxon>Artiodactyla</taxon>
        <taxon>Tylopoda</taxon>
        <taxon>Camelidae</taxon>
        <taxon>Camelus</taxon>
    </lineage>
</organism>
<dbReference type="GO" id="GO:0006515">
    <property type="term" value="P:protein quality control for misfolded or incompletely synthesized proteins"/>
    <property type="evidence" value="ECO:0007669"/>
    <property type="project" value="TreeGrafter"/>
</dbReference>
<dbReference type="GO" id="GO:0051117">
    <property type="term" value="F:ATPase binding"/>
    <property type="evidence" value="ECO:0007669"/>
    <property type="project" value="TreeGrafter"/>
</dbReference>
<dbReference type="GO" id="GO:0004252">
    <property type="term" value="F:serine-type endopeptidase activity"/>
    <property type="evidence" value="ECO:0007669"/>
    <property type="project" value="InterPro"/>
</dbReference>
<proteinExistence type="inferred from homology"/>
<dbReference type="RefSeq" id="XP_045379314.1">
    <property type="nucleotide sequence ID" value="XM_045523358.1"/>
</dbReference>
<dbReference type="AlphaFoldDB" id="A0A9W3GI01"/>
<evidence type="ECO:0000313" key="4">
    <source>
        <dbReference type="RefSeq" id="XP_045379314.1"/>
    </source>
</evidence>
<dbReference type="InterPro" id="IPR001907">
    <property type="entry name" value="ClpP"/>
</dbReference>
<dbReference type="GO" id="GO:0004176">
    <property type="term" value="F:ATP-dependent peptidase activity"/>
    <property type="evidence" value="ECO:0007669"/>
    <property type="project" value="InterPro"/>
</dbReference>
<dbReference type="PRINTS" id="PR00127">
    <property type="entry name" value="CLPPROTEASEP"/>
</dbReference>
<dbReference type="PANTHER" id="PTHR10381:SF11">
    <property type="entry name" value="ATP-DEPENDENT CLP PROTEASE PROTEOLYTIC SUBUNIT, MITOCHONDRIAL"/>
    <property type="match status" value="1"/>
</dbReference>
<protein>
    <recommendedName>
        <fullName evidence="2">ATP-dependent Clp protease proteolytic subunit</fullName>
    </recommendedName>
</protein>
<dbReference type="SUPFAM" id="SSF52096">
    <property type="entry name" value="ClpP/crotonase"/>
    <property type="match status" value="1"/>
</dbReference>
<dbReference type="CDD" id="cd07017">
    <property type="entry name" value="S14_ClpP_2"/>
    <property type="match status" value="1"/>
</dbReference>
<sequence>MAAGWCPTLGPRLAARFPQQQTWDNHLALHRADGSNSHIMNHQPCGGTRGQVTDITILAEEIMKLKKQLYSIHAKHTKQSLQVIESAMERDHYMSPMETQEFGILDKVLVYPPQDEEDELELAQKEPAAAVAAEPAPVNT</sequence>
<reference evidence="4" key="1">
    <citation type="submission" date="2025-08" db="UniProtKB">
        <authorList>
            <consortium name="RefSeq"/>
        </authorList>
    </citation>
    <scope>IDENTIFICATION</scope>
    <source>
        <tissue evidence="4">Blood</tissue>
    </source>
</reference>
<feature type="region of interest" description="Disordered" evidence="3">
    <location>
        <begin position="117"/>
        <end position="140"/>
    </location>
</feature>
<name>A0A9W3GI01_CAMBA</name>
<dbReference type="Gene3D" id="3.90.226.10">
    <property type="entry name" value="2-enoyl-CoA Hydratase, Chain A, domain 1"/>
    <property type="match status" value="1"/>
</dbReference>
<gene>
    <name evidence="4" type="primary">LOC105076009</name>
</gene>
<dbReference type="PANTHER" id="PTHR10381">
    <property type="entry name" value="ATP-DEPENDENT CLP PROTEASE PROTEOLYTIC SUBUNIT"/>
    <property type="match status" value="1"/>
</dbReference>
<dbReference type="Pfam" id="PF00574">
    <property type="entry name" value="CLP_protease"/>
    <property type="match status" value="1"/>
</dbReference>
<evidence type="ECO:0000256" key="2">
    <source>
        <dbReference type="RuleBase" id="RU003567"/>
    </source>
</evidence>
<evidence type="ECO:0000256" key="1">
    <source>
        <dbReference type="ARBA" id="ARBA00007039"/>
    </source>
</evidence>
<dbReference type="InterPro" id="IPR029045">
    <property type="entry name" value="ClpP/crotonase-like_dom_sf"/>
</dbReference>